<dbReference type="Proteomes" id="UP001254848">
    <property type="component" value="Unassembled WGS sequence"/>
</dbReference>
<dbReference type="InterPro" id="IPR039426">
    <property type="entry name" value="TonB-dep_rcpt-like"/>
</dbReference>
<dbReference type="PANTHER" id="PTHR30069:SF29">
    <property type="entry name" value="HEMOGLOBIN AND HEMOGLOBIN-HAPTOGLOBIN-BINDING PROTEIN 1-RELATED"/>
    <property type="match status" value="1"/>
</dbReference>
<comment type="caution">
    <text evidence="14">The sequence shown here is derived from an EMBL/GenBank/DDBJ whole genome shotgun (WGS) entry which is preliminary data.</text>
</comment>
<proteinExistence type="inferred from homology"/>
<evidence type="ECO:0000256" key="1">
    <source>
        <dbReference type="ARBA" id="ARBA00004571"/>
    </source>
</evidence>
<dbReference type="PROSITE" id="PS52016">
    <property type="entry name" value="TONB_DEPENDENT_REC_3"/>
    <property type="match status" value="1"/>
</dbReference>
<dbReference type="InterPro" id="IPR036942">
    <property type="entry name" value="Beta-barrel_TonB_sf"/>
</dbReference>
<keyword evidence="5" id="KW-0732">Signal</keyword>
<evidence type="ECO:0000256" key="8">
    <source>
        <dbReference type="ARBA" id="ARBA00023170"/>
    </source>
</evidence>
<dbReference type="Pfam" id="PF07715">
    <property type="entry name" value="Plug"/>
    <property type="match status" value="1"/>
</dbReference>
<evidence type="ECO:0000313" key="14">
    <source>
        <dbReference type="EMBL" id="MDT8899771.1"/>
    </source>
</evidence>
<dbReference type="Gene3D" id="2.40.170.20">
    <property type="entry name" value="TonB-dependent receptor, beta-barrel domain"/>
    <property type="match status" value="1"/>
</dbReference>
<feature type="domain" description="TonB-dependent receptor-like beta-barrel" evidence="12">
    <location>
        <begin position="260"/>
        <end position="656"/>
    </location>
</feature>
<evidence type="ECO:0000256" key="11">
    <source>
        <dbReference type="RuleBase" id="RU003357"/>
    </source>
</evidence>
<evidence type="ECO:0000256" key="9">
    <source>
        <dbReference type="ARBA" id="ARBA00023237"/>
    </source>
</evidence>
<keyword evidence="15" id="KW-1185">Reference proteome</keyword>
<keyword evidence="7 10" id="KW-0472">Membrane</keyword>
<feature type="domain" description="TonB-dependent receptor plug" evidence="13">
    <location>
        <begin position="50"/>
        <end position="155"/>
    </location>
</feature>
<dbReference type="PANTHER" id="PTHR30069">
    <property type="entry name" value="TONB-DEPENDENT OUTER MEMBRANE RECEPTOR"/>
    <property type="match status" value="1"/>
</dbReference>
<evidence type="ECO:0000256" key="10">
    <source>
        <dbReference type="PROSITE-ProRule" id="PRU01360"/>
    </source>
</evidence>
<dbReference type="Pfam" id="PF00593">
    <property type="entry name" value="TonB_dep_Rec_b-barrel"/>
    <property type="match status" value="1"/>
</dbReference>
<accession>A0ABU3NSG7</accession>
<dbReference type="EMBL" id="JAUOZS010000001">
    <property type="protein sequence ID" value="MDT8899771.1"/>
    <property type="molecule type" value="Genomic_DNA"/>
</dbReference>
<dbReference type="CDD" id="cd01347">
    <property type="entry name" value="ligand_gated_channel"/>
    <property type="match status" value="1"/>
</dbReference>
<dbReference type="RefSeq" id="WP_413778339.1">
    <property type="nucleotide sequence ID" value="NZ_JAUOZS010000001.1"/>
</dbReference>
<comment type="subcellular location">
    <subcellularLocation>
        <location evidence="1 10">Cell outer membrane</location>
        <topology evidence="1 10">Multi-pass membrane protein</topology>
    </subcellularLocation>
</comment>
<evidence type="ECO:0000256" key="2">
    <source>
        <dbReference type="ARBA" id="ARBA00022448"/>
    </source>
</evidence>
<keyword evidence="6 11" id="KW-0798">TonB box</keyword>
<evidence type="ECO:0000259" key="13">
    <source>
        <dbReference type="Pfam" id="PF07715"/>
    </source>
</evidence>
<evidence type="ECO:0000256" key="4">
    <source>
        <dbReference type="ARBA" id="ARBA00022692"/>
    </source>
</evidence>
<dbReference type="InterPro" id="IPR012910">
    <property type="entry name" value="Plug_dom"/>
</dbReference>
<name>A0ABU3NSG7_9FIRM</name>
<protein>
    <submittedName>
        <fullName evidence="14">TonB-dependent receptor</fullName>
    </submittedName>
</protein>
<comment type="similarity">
    <text evidence="10 11">Belongs to the TonB-dependent receptor family.</text>
</comment>
<keyword evidence="2 10" id="KW-0813">Transport</keyword>
<dbReference type="Gene3D" id="2.170.130.10">
    <property type="entry name" value="TonB-dependent receptor, plug domain"/>
    <property type="match status" value="1"/>
</dbReference>
<keyword evidence="4 10" id="KW-0812">Transmembrane</keyword>
<dbReference type="SUPFAM" id="SSF56935">
    <property type="entry name" value="Porins"/>
    <property type="match status" value="1"/>
</dbReference>
<dbReference type="InterPro" id="IPR037066">
    <property type="entry name" value="Plug_dom_sf"/>
</dbReference>
<sequence>MFKALIRLGVILGCFFLLVPASGLMKALAAEPAATTLDEVVVTAVPLEKYLVTTSVITAEEIAAKGARTLADALEDVPGLNFYQHKKNAMQVDIRGSSLSYTKIYIDGLLVNPLSKVGGSGSIDLNMFPVENIAKIEIIKGPAPVIYGTDAIGGIILITTKSGKDNPGGKISLVGGSFKTFNGSLGYGGGDAKFNYYFNAGSTNTNGYLDSGARSKYLNAKLNWKLPDGAALSFMGSYSLTDKDCLNAIDPVDGHVVSSKTGFWSGLNNWEFRNWERTSLALDYGKKLNDKLDVDIKAYRFTESQELWADGGGYDRAVATPNGSGIVNGNSKDVGYSTLRWNKSPWECTMNGLEMQSNWKLDIKHTLTFGTLYNDLDWKNSASVDPVNDPYNPDKLKWKLFNNKRYGYYLQDNFSLSAKTMLTFGVRYDVNEVKSQDSGTKKGSAYSPVVNLVYQFNSRDTARASYGRTLSFPTATQLYGSYGSADLKPERSTNYELGFKRVFDKKTTADIAFFQNDITDRIDTDANRYYYNATWAKIRGIELEVTKKHTDRWSSFVNYTYLDTSSQKTDGTVTDLTYAPRHHINYGLAYKADKGYTFSLTGHWVDKRYTGDTGTTKDTRTGSYIYGYLPAYNTVDLKISRQVNDKLDWYVKVYNIFDRNYSNALFYPAAGRTFITGINCKI</sequence>
<evidence type="ECO:0000259" key="12">
    <source>
        <dbReference type="Pfam" id="PF00593"/>
    </source>
</evidence>
<organism evidence="14 15">
    <name type="scientific">Anaeroselena agilis</name>
    <dbReference type="NCBI Taxonomy" id="3063788"/>
    <lineage>
        <taxon>Bacteria</taxon>
        <taxon>Bacillati</taxon>
        <taxon>Bacillota</taxon>
        <taxon>Negativicutes</taxon>
        <taxon>Acetonemataceae</taxon>
        <taxon>Anaeroselena</taxon>
    </lineage>
</organism>
<keyword evidence="9 10" id="KW-0998">Cell outer membrane</keyword>
<reference evidence="14 15" key="1">
    <citation type="submission" date="2023-07" db="EMBL/GenBank/DDBJ databases">
        <title>The novel representative of Negativicutes class, Anaeroselena agilis gen. nov. sp. nov.</title>
        <authorList>
            <person name="Prokofeva M.I."/>
            <person name="Elcheninov A.G."/>
            <person name="Klyukina A."/>
            <person name="Kublanov I.V."/>
            <person name="Frolov E.N."/>
            <person name="Podosokorskaya O.A."/>
        </authorList>
    </citation>
    <scope>NUCLEOTIDE SEQUENCE [LARGE SCALE GENOMIC DNA]</scope>
    <source>
        <strain evidence="14 15">4137-cl</strain>
    </source>
</reference>
<keyword evidence="3 10" id="KW-1134">Transmembrane beta strand</keyword>
<evidence type="ECO:0000256" key="3">
    <source>
        <dbReference type="ARBA" id="ARBA00022452"/>
    </source>
</evidence>
<evidence type="ECO:0000256" key="5">
    <source>
        <dbReference type="ARBA" id="ARBA00022729"/>
    </source>
</evidence>
<evidence type="ECO:0000256" key="6">
    <source>
        <dbReference type="ARBA" id="ARBA00023077"/>
    </source>
</evidence>
<evidence type="ECO:0000313" key="15">
    <source>
        <dbReference type="Proteomes" id="UP001254848"/>
    </source>
</evidence>
<evidence type="ECO:0000256" key="7">
    <source>
        <dbReference type="ARBA" id="ARBA00023136"/>
    </source>
</evidence>
<dbReference type="InterPro" id="IPR000531">
    <property type="entry name" value="Beta-barrel_TonB"/>
</dbReference>
<keyword evidence="8 14" id="KW-0675">Receptor</keyword>
<gene>
    <name evidence="14" type="ORF">Q4T40_00725</name>
</gene>